<dbReference type="GO" id="GO:0008658">
    <property type="term" value="F:penicillin binding"/>
    <property type="evidence" value="ECO:0007669"/>
    <property type="project" value="InterPro"/>
</dbReference>
<evidence type="ECO:0000256" key="3">
    <source>
        <dbReference type="SAM" id="MobiDB-lite"/>
    </source>
</evidence>
<keyword evidence="1" id="KW-0328">Glycosyltransferase</keyword>
<dbReference type="PANTHER" id="PTHR32282">
    <property type="entry name" value="BINDING PROTEIN TRANSPEPTIDASE, PUTATIVE-RELATED"/>
    <property type="match status" value="1"/>
</dbReference>
<evidence type="ECO:0000313" key="5">
    <source>
        <dbReference type="EMBL" id="ETJ02849.1"/>
    </source>
</evidence>
<dbReference type="SUPFAM" id="SSF56601">
    <property type="entry name" value="beta-lactamase/transpeptidase-like"/>
    <property type="match status" value="1"/>
</dbReference>
<feature type="region of interest" description="Disordered" evidence="3">
    <location>
        <begin position="349"/>
        <end position="415"/>
    </location>
</feature>
<dbReference type="InterPro" id="IPR001460">
    <property type="entry name" value="PCN-bd_Tpept"/>
</dbReference>
<dbReference type="GO" id="GO:0009252">
    <property type="term" value="P:peptidoglycan biosynthetic process"/>
    <property type="evidence" value="ECO:0007669"/>
    <property type="project" value="TreeGrafter"/>
</dbReference>
<dbReference type="InterPro" id="IPR050396">
    <property type="entry name" value="Glycosyltr_51/Transpeptidase"/>
</dbReference>
<comment type="caution">
    <text evidence="5">The sequence shown here is derived from an EMBL/GenBank/DDBJ whole genome shotgun (WGS) entry which is preliminary data.</text>
</comment>
<dbReference type="Pfam" id="PF00905">
    <property type="entry name" value="Transpeptidase"/>
    <property type="match status" value="1"/>
</dbReference>
<keyword evidence="2" id="KW-0808">Transferase</keyword>
<organism evidence="5 6">
    <name type="scientific">Actinomyces urogenitalis DORA_12</name>
    <dbReference type="NCBI Taxonomy" id="1403939"/>
    <lineage>
        <taxon>Bacteria</taxon>
        <taxon>Bacillati</taxon>
        <taxon>Actinomycetota</taxon>
        <taxon>Actinomycetes</taxon>
        <taxon>Actinomycetales</taxon>
        <taxon>Actinomycetaceae</taxon>
        <taxon>Actinomyces</taxon>
    </lineage>
</organism>
<feature type="compositionally biased region" description="Acidic residues" evidence="3">
    <location>
        <begin position="349"/>
        <end position="373"/>
    </location>
</feature>
<gene>
    <name evidence="5" type="ORF">Q605_AUC00927G0001</name>
</gene>
<proteinExistence type="predicted"/>
<evidence type="ECO:0000259" key="4">
    <source>
        <dbReference type="Pfam" id="PF00905"/>
    </source>
</evidence>
<dbReference type="Proteomes" id="UP000018852">
    <property type="component" value="Unassembled WGS sequence"/>
</dbReference>
<feature type="compositionally biased region" description="Low complexity" evidence="3">
    <location>
        <begin position="374"/>
        <end position="390"/>
    </location>
</feature>
<accession>W1VFQ1</accession>
<dbReference type="EMBL" id="AZLV01000927">
    <property type="protein sequence ID" value="ETJ02849.1"/>
    <property type="molecule type" value="Genomic_DNA"/>
</dbReference>
<evidence type="ECO:0000313" key="6">
    <source>
        <dbReference type="Proteomes" id="UP000018852"/>
    </source>
</evidence>
<sequence>TGGYRITTTINKTDQDAAVAAVQALPEGHSENLRAALVSIDATNGGILALYGGADYLTSQVSSATDAVAQAGSTFKPFALVGALEKGATLSNGYSGSSPMSIEGTTFQNYGNTSYGWSNLITATAYSINTPYVQLNRDLGPEVTSDVAVRAGYPKDTMGLDTTVQNVLGSASPHTIDIATAYATFAAQGTRHETHVVAQVANAGGDVAYTANTTGEKVFSDDVMADATYAMQQVVSEGSGKTARSLGRPIAAKTGSSSENKSAQFVGFTPQIATAVTLYQTGADGSEESITPWGSYDEITGSTYPADIFTQYMTTALADLPVAEFAQRTSGSYKRGSLYGTVAPQEEYELEEEYVEPEQDEEQQSEEKEDTSQDSDPTQQDPAPAATQEPAPGPTQGSGGEGSGQGGVGSPQGNG</sequence>
<feature type="non-terminal residue" evidence="5">
    <location>
        <position position="1"/>
    </location>
</feature>
<dbReference type="GO" id="GO:0030288">
    <property type="term" value="C:outer membrane-bounded periplasmic space"/>
    <property type="evidence" value="ECO:0007669"/>
    <property type="project" value="TreeGrafter"/>
</dbReference>
<feature type="domain" description="Penicillin-binding protein transpeptidase" evidence="4">
    <location>
        <begin position="37"/>
        <end position="282"/>
    </location>
</feature>
<dbReference type="GO" id="GO:0008955">
    <property type="term" value="F:peptidoglycan glycosyltransferase activity"/>
    <property type="evidence" value="ECO:0007669"/>
    <property type="project" value="TreeGrafter"/>
</dbReference>
<dbReference type="AlphaFoldDB" id="W1VFQ1"/>
<dbReference type="InterPro" id="IPR012338">
    <property type="entry name" value="Beta-lactam/transpept-like"/>
</dbReference>
<name>W1VFQ1_9ACTO</name>
<evidence type="ECO:0000256" key="2">
    <source>
        <dbReference type="ARBA" id="ARBA00022679"/>
    </source>
</evidence>
<reference evidence="5 6" key="1">
    <citation type="submission" date="2013-12" db="EMBL/GenBank/DDBJ databases">
        <title>A Varibaculum cambriense genome reconstructed from a premature infant gut community with otherwise low bacterial novelty that shifts toward anaerobic metabolism during the third week of life.</title>
        <authorList>
            <person name="Brown C.T."/>
            <person name="Sharon I."/>
            <person name="Thomas B.C."/>
            <person name="Castelle C.J."/>
            <person name="Morowitz M.J."/>
            <person name="Banfield J.F."/>
        </authorList>
    </citation>
    <scope>NUCLEOTIDE SEQUENCE [LARGE SCALE GENOMIC DNA]</scope>
    <source>
        <strain evidence="6">DORA_12</strain>
    </source>
</reference>
<protein>
    <submittedName>
        <fullName evidence="5">Penicillin-binding protein</fullName>
    </submittedName>
</protein>
<feature type="compositionally biased region" description="Gly residues" evidence="3">
    <location>
        <begin position="396"/>
        <end position="415"/>
    </location>
</feature>
<dbReference type="PATRIC" id="fig|1403939.3.peg.1454"/>
<evidence type="ECO:0000256" key="1">
    <source>
        <dbReference type="ARBA" id="ARBA00022676"/>
    </source>
</evidence>
<dbReference type="Gene3D" id="3.40.710.10">
    <property type="entry name" value="DD-peptidase/beta-lactamase superfamily"/>
    <property type="match status" value="1"/>
</dbReference>
<dbReference type="PANTHER" id="PTHR32282:SF34">
    <property type="entry name" value="PENICILLIN-BINDING PROTEIN 1A"/>
    <property type="match status" value="1"/>
</dbReference>